<keyword evidence="3" id="KW-1185">Reference proteome</keyword>
<proteinExistence type="predicted"/>
<gene>
    <name evidence="2" type="ORF">GCM10009716_36970</name>
</gene>
<dbReference type="EMBL" id="BAAAMJ010000042">
    <property type="protein sequence ID" value="GAA1925327.1"/>
    <property type="molecule type" value="Genomic_DNA"/>
</dbReference>
<sequence>MRAVQGRADGIRQPTMAGRLMDERVAGQGLGPDKERSPCRWWYFLARSLRLAEPGYAFSGEFGGLGLLLDGPEREQRAEPRTWRASEGRLALAPAPASVRPNREPEAAGGRRKTEAPFRAEWPVRHSGSRQ</sequence>
<comment type="caution">
    <text evidence="2">The sequence shown here is derived from an EMBL/GenBank/DDBJ whole genome shotgun (WGS) entry which is preliminary data.</text>
</comment>
<evidence type="ECO:0000256" key="1">
    <source>
        <dbReference type="SAM" id="MobiDB-lite"/>
    </source>
</evidence>
<feature type="region of interest" description="Disordered" evidence="1">
    <location>
        <begin position="91"/>
        <end position="131"/>
    </location>
</feature>
<accession>A0ABP5AYV4</accession>
<feature type="compositionally biased region" description="Basic and acidic residues" evidence="1">
    <location>
        <begin position="112"/>
        <end position="124"/>
    </location>
</feature>
<evidence type="ECO:0000313" key="2">
    <source>
        <dbReference type="EMBL" id="GAA1925327.1"/>
    </source>
</evidence>
<organism evidence="2 3">
    <name type="scientific">Streptomyces sodiiphilus</name>
    <dbReference type="NCBI Taxonomy" id="226217"/>
    <lineage>
        <taxon>Bacteria</taxon>
        <taxon>Bacillati</taxon>
        <taxon>Actinomycetota</taxon>
        <taxon>Actinomycetes</taxon>
        <taxon>Kitasatosporales</taxon>
        <taxon>Streptomycetaceae</taxon>
        <taxon>Streptomyces</taxon>
    </lineage>
</organism>
<feature type="region of interest" description="Disordered" evidence="1">
    <location>
        <begin position="1"/>
        <end position="20"/>
    </location>
</feature>
<dbReference type="Proteomes" id="UP001501303">
    <property type="component" value="Unassembled WGS sequence"/>
</dbReference>
<reference evidence="3" key="1">
    <citation type="journal article" date="2019" name="Int. J. Syst. Evol. Microbiol.">
        <title>The Global Catalogue of Microorganisms (GCM) 10K type strain sequencing project: providing services to taxonomists for standard genome sequencing and annotation.</title>
        <authorList>
            <consortium name="The Broad Institute Genomics Platform"/>
            <consortium name="The Broad Institute Genome Sequencing Center for Infectious Disease"/>
            <person name="Wu L."/>
            <person name="Ma J."/>
        </authorList>
    </citation>
    <scope>NUCLEOTIDE SEQUENCE [LARGE SCALE GENOMIC DNA]</scope>
    <source>
        <strain evidence="3">JCM 13581</strain>
    </source>
</reference>
<name>A0ABP5AYV4_9ACTN</name>
<protein>
    <submittedName>
        <fullName evidence="2">Uncharacterized protein</fullName>
    </submittedName>
</protein>
<evidence type="ECO:0000313" key="3">
    <source>
        <dbReference type="Proteomes" id="UP001501303"/>
    </source>
</evidence>